<accession>A0A2I0AYN9</accession>
<organism evidence="1 2">
    <name type="scientific">Apostasia shenzhenica</name>
    <dbReference type="NCBI Taxonomy" id="1088818"/>
    <lineage>
        <taxon>Eukaryota</taxon>
        <taxon>Viridiplantae</taxon>
        <taxon>Streptophyta</taxon>
        <taxon>Embryophyta</taxon>
        <taxon>Tracheophyta</taxon>
        <taxon>Spermatophyta</taxon>
        <taxon>Magnoliopsida</taxon>
        <taxon>Liliopsida</taxon>
        <taxon>Asparagales</taxon>
        <taxon>Orchidaceae</taxon>
        <taxon>Apostasioideae</taxon>
        <taxon>Apostasia</taxon>
    </lineage>
</organism>
<gene>
    <name evidence="1" type="ORF">AXF42_Ash006270</name>
</gene>
<dbReference type="Proteomes" id="UP000236161">
    <property type="component" value="Unassembled WGS sequence"/>
</dbReference>
<sequence length="87" mass="9487">MAVVAASSATITTWSQVAMTATWRSIGSGRSQMAVATGFLGGCDGKLTEWMQERMCALALFHVILDWGFSNFQKPPLIDFSFIENHG</sequence>
<protein>
    <submittedName>
        <fullName evidence="1">Uncharacterized protein</fullName>
    </submittedName>
</protein>
<evidence type="ECO:0000313" key="2">
    <source>
        <dbReference type="Proteomes" id="UP000236161"/>
    </source>
</evidence>
<evidence type="ECO:0000313" key="1">
    <source>
        <dbReference type="EMBL" id="PKA60636.1"/>
    </source>
</evidence>
<proteinExistence type="predicted"/>
<name>A0A2I0AYN9_9ASPA</name>
<dbReference type="EMBL" id="KZ451935">
    <property type="protein sequence ID" value="PKA60636.1"/>
    <property type="molecule type" value="Genomic_DNA"/>
</dbReference>
<dbReference type="AlphaFoldDB" id="A0A2I0AYN9"/>
<keyword evidence="2" id="KW-1185">Reference proteome</keyword>
<reference evidence="1 2" key="1">
    <citation type="journal article" date="2017" name="Nature">
        <title>The Apostasia genome and the evolution of orchids.</title>
        <authorList>
            <person name="Zhang G.Q."/>
            <person name="Liu K.W."/>
            <person name="Li Z."/>
            <person name="Lohaus R."/>
            <person name="Hsiao Y.Y."/>
            <person name="Niu S.C."/>
            <person name="Wang J.Y."/>
            <person name="Lin Y.C."/>
            <person name="Xu Q."/>
            <person name="Chen L.J."/>
            <person name="Yoshida K."/>
            <person name="Fujiwara S."/>
            <person name="Wang Z.W."/>
            <person name="Zhang Y.Q."/>
            <person name="Mitsuda N."/>
            <person name="Wang M."/>
            <person name="Liu G.H."/>
            <person name="Pecoraro L."/>
            <person name="Huang H.X."/>
            <person name="Xiao X.J."/>
            <person name="Lin M."/>
            <person name="Wu X.Y."/>
            <person name="Wu W.L."/>
            <person name="Chen Y.Y."/>
            <person name="Chang S.B."/>
            <person name="Sakamoto S."/>
            <person name="Ohme-Takagi M."/>
            <person name="Yagi M."/>
            <person name="Zeng S.J."/>
            <person name="Shen C.Y."/>
            <person name="Yeh C.M."/>
            <person name="Luo Y.B."/>
            <person name="Tsai W.C."/>
            <person name="Van de Peer Y."/>
            <person name="Liu Z.J."/>
        </authorList>
    </citation>
    <scope>NUCLEOTIDE SEQUENCE [LARGE SCALE GENOMIC DNA]</scope>
    <source>
        <strain evidence="2">cv. Shenzhen</strain>
        <tissue evidence="1">Stem</tissue>
    </source>
</reference>